<sequence>MLNTLNNSGLADAGSRPVRDAYALALHHSARVRRLKILLPIAAVVISFVFIGVSLIRAYLPDNITIESAKIENGKVVMEKPAISGRNGDGISYSMAALRALQDIRNPAMITLETIKAAVPVNDKIIARVAAAEGVYNRDSDRLEMTKPFTITLNTGLEAKFESAHLDIKAGKMSSDAPVSIHYKQASILAQRLDMSDKGRIITFEGNVRVNVDPSTIRNQGN</sequence>
<dbReference type="OrthoDB" id="7873824at2"/>
<reference evidence="2 3" key="1">
    <citation type="submission" date="2018-05" db="EMBL/GenBank/DDBJ databases">
        <title>The draft genome of strain NS-104.</title>
        <authorList>
            <person name="Hang P."/>
            <person name="Jiang J."/>
        </authorList>
    </citation>
    <scope>NUCLEOTIDE SEQUENCE [LARGE SCALE GENOMIC DNA]</scope>
    <source>
        <strain evidence="2 3">NS-104</strain>
    </source>
</reference>
<organism evidence="2 3">
    <name type="scientific">Metarhizobium album</name>
    <dbReference type="NCBI Taxonomy" id="2182425"/>
    <lineage>
        <taxon>Bacteria</taxon>
        <taxon>Pseudomonadati</taxon>
        <taxon>Pseudomonadota</taxon>
        <taxon>Alphaproteobacteria</taxon>
        <taxon>Hyphomicrobiales</taxon>
        <taxon>Rhizobiaceae</taxon>
        <taxon>Metarhizobium</taxon>
    </lineage>
</organism>
<proteinExistence type="predicted"/>
<evidence type="ECO:0000313" key="3">
    <source>
        <dbReference type="Proteomes" id="UP000245252"/>
    </source>
</evidence>
<evidence type="ECO:0000313" key="2">
    <source>
        <dbReference type="EMBL" id="PWE56036.1"/>
    </source>
</evidence>
<dbReference type="InterPro" id="IPR010664">
    <property type="entry name" value="LipoPS_assembly_LptC-rel"/>
</dbReference>
<gene>
    <name evidence="2" type="ORF">DEM27_11385</name>
</gene>
<keyword evidence="1" id="KW-1133">Transmembrane helix</keyword>
<comment type="caution">
    <text evidence="2">The sequence shown here is derived from an EMBL/GenBank/DDBJ whole genome shotgun (WGS) entry which is preliminary data.</text>
</comment>
<keyword evidence="1" id="KW-0812">Transmembrane</keyword>
<keyword evidence="3" id="KW-1185">Reference proteome</keyword>
<keyword evidence="1" id="KW-0472">Membrane</keyword>
<dbReference type="EMBL" id="QFBC01000004">
    <property type="protein sequence ID" value="PWE56036.1"/>
    <property type="molecule type" value="Genomic_DNA"/>
</dbReference>
<dbReference type="RefSeq" id="WP_109458356.1">
    <property type="nucleotide sequence ID" value="NZ_QFBC01000004.1"/>
</dbReference>
<protein>
    <submittedName>
        <fullName evidence="2">LPS export ABC transporter periplasmic protein LptC</fullName>
    </submittedName>
</protein>
<dbReference type="Proteomes" id="UP000245252">
    <property type="component" value="Unassembled WGS sequence"/>
</dbReference>
<dbReference type="AlphaFoldDB" id="A0A2U2DRT6"/>
<accession>A0A2U2DRT6</accession>
<evidence type="ECO:0000256" key="1">
    <source>
        <dbReference type="SAM" id="Phobius"/>
    </source>
</evidence>
<feature type="transmembrane region" description="Helical" evidence="1">
    <location>
        <begin position="37"/>
        <end position="60"/>
    </location>
</feature>
<dbReference type="Pfam" id="PF06835">
    <property type="entry name" value="LptC"/>
    <property type="match status" value="1"/>
</dbReference>
<name>A0A2U2DRT6_9HYPH</name>